<feature type="region of interest" description="Disordered" evidence="1">
    <location>
        <begin position="29"/>
        <end position="80"/>
    </location>
</feature>
<gene>
    <name evidence="3" type="ORF">LTR62_006323</name>
</gene>
<proteinExistence type="predicted"/>
<dbReference type="PANTHER" id="PTHR36459">
    <property type="entry name" value="ORF"/>
    <property type="match status" value="1"/>
</dbReference>
<dbReference type="AlphaFoldDB" id="A0AAN7TDN6"/>
<dbReference type="PANTHER" id="PTHR36459:SF1">
    <property type="entry name" value="FATTY ACID DESATURASE DOMAIN-CONTAINING PROTEIN-RELATED"/>
    <property type="match status" value="1"/>
</dbReference>
<evidence type="ECO:0000313" key="3">
    <source>
        <dbReference type="EMBL" id="KAK5110078.1"/>
    </source>
</evidence>
<feature type="compositionally biased region" description="Polar residues" evidence="1">
    <location>
        <begin position="70"/>
        <end position="80"/>
    </location>
</feature>
<name>A0AAN7TDN6_9PEZI</name>
<evidence type="ECO:0008006" key="5">
    <source>
        <dbReference type="Google" id="ProtNLM"/>
    </source>
</evidence>
<accession>A0AAN7TDN6</accession>
<reference evidence="3" key="1">
    <citation type="submission" date="2023-08" db="EMBL/GenBank/DDBJ databases">
        <title>Black Yeasts Isolated from many extreme environments.</title>
        <authorList>
            <person name="Coleine C."/>
            <person name="Stajich J.E."/>
            <person name="Selbmann L."/>
        </authorList>
    </citation>
    <scope>NUCLEOTIDE SEQUENCE</scope>
    <source>
        <strain evidence="3">CCFEE 5401</strain>
    </source>
</reference>
<evidence type="ECO:0000313" key="4">
    <source>
        <dbReference type="Proteomes" id="UP001310890"/>
    </source>
</evidence>
<feature type="transmembrane region" description="Helical" evidence="2">
    <location>
        <begin position="298"/>
        <end position="317"/>
    </location>
</feature>
<feature type="transmembrane region" description="Helical" evidence="2">
    <location>
        <begin position="270"/>
        <end position="291"/>
    </location>
</feature>
<dbReference type="Proteomes" id="UP001310890">
    <property type="component" value="Unassembled WGS sequence"/>
</dbReference>
<keyword evidence="2" id="KW-1133">Transmembrane helix</keyword>
<keyword evidence="2" id="KW-0472">Membrane</keyword>
<organism evidence="3 4">
    <name type="scientific">Meristemomyces frigidus</name>
    <dbReference type="NCBI Taxonomy" id="1508187"/>
    <lineage>
        <taxon>Eukaryota</taxon>
        <taxon>Fungi</taxon>
        <taxon>Dikarya</taxon>
        <taxon>Ascomycota</taxon>
        <taxon>Pezizomycotina</taxon>
        <taxon>Dothideomycetes</taxon>
        <taxon>Dothideomycetidae</taxon>
        <taxon>Mycosphaerellales</taxon>
        <taxon>Teratosphaeriaceae</taxon>
        <taxon>Meristemomyces</taxon>
    </lineage>
</organism>
<evidence type="ECO:0000256" key="2">
    <source>
        <dbReference type="SAM" id="Phobius"/>
    </source>
</evidence>
<keyword evidence="2" id="KW-0812">Transmembrane</keyword>
<feature type="transmembrane region" description="Helical" evidence="2">
    <location>
        <begin position="150"/>
        <end position="173"/>
    </location>
</feature>
<feature type="transmembrane region" description="Helical" evidence="2">
    <location>
        <begin position="123"/>
        <end position="144"/>
    </location>
</feature>
<protein>
    <recommendedName>
        <fullName evidence="5">Fatty acid desaturase domain-containing protein</fullName>
    </recommendedName>
</protein>
<dbReference type="EMBL" id="JAVRRL010000054">
    <property type="protein sequence ID" value="KAK5110078.1"/>
    <property type="molecule type" value="Genomic_DNA"/>
</dbReference>
<evidence type="ECO:0000256" key="1">
    <source>
        <dbReference type="SAM" id="MobiDB-lite"/>
    </source>
</evidence>
<sequence>MAFVTTIDPALTGPDQIVLQNLYQDLHRRTSVRGQDQDSKARNPVPNKEVTQPRSPGVCSPSKARDDTDVTSLKSFNEPSSPAFEPTVFTIWNATDLNPVLDAYVIRPYSRLAQTALRHPTDVVFLTHIILYLSTIVPSAIYLLAPGNFIWSHGVLHTVFTMWCAGPFTLLLHNHIHNNGIFRKDVWWARWADWGFPYVLEPLMGHTWDSYFYHHVKHHHVEGNGPNDLSSTLRYQRDAPLDFAHYFFRFFLLVWYDLPMYFVRTNKHSLAIRAFLSEIISYTFFATMTYYNAKAATFVFLLPFVLLRFGLMVGNWGQHALVDESNRHSFNDGYHTAHHLNPLRHWRDQPSHFLAQKSAYSNGRALVFHDMDYIMLTIRLLSKDYTYIARRFVPINEEQARMNVAEVEQMLKTKTRKFSEQEIRGKFKL</sequence>
<comment type="caution">
    <text evidence="3">The sequence shown here is derived from an EMBL/GenBank/DDBJ whole genome shotgun (WGS) entry which is preliminary data.</text>
</comment>